<comment type="caution">
    <text evidence="2">The sequence shown here is derived from an EMBL/GenBank/DDBJ whole genome shotgun (WGS) entry which is preliminary data.</text>
</comment>
<feature type="transmembrane region" description="Helical" evidence="1">
    <location>
        <begin position="14"/>
        <end position="35"/>
    </location>
</feature>
<evidence type="ECO:0000313" key="2">
    <source>
        <dbReference type="EMBL" id="MCC8394977.1"/>
    </source>
</evidence>
<dbReference type="EMBL" id="JAJITD010000010">
    <property type="protein sequence ID" value="MCC8394977.1"/>
    <property type="molecule type" value="Genomic_DNA"/>
</dbReference>
<protein>
    <recommendedName>
        <fullName evidence="4">Toxin CptA</fullName>
    </recommendedName>
</protein>
<evidence type="ECO:0008006" key="4">
    <source>
        <dbReference type="Google" id="ProtNLM"/>
    </source>
</evidence>
<name>A0ABS8JYJ8_9BURK</name>
<feature type="transmembrane region" description="Helical" evidence="1">
    <location>
        <begin position="41"/>
        <end position="62"/>
    </location>
</feature>
<dbReference type="RefSeq" id="WP_230511204.1">
    <property type="nucleotide sequence ID" value="NZ_JAJITD010000010.1"/>
</dbReference>
<evidence type="ECO:0000313" key="3">
    <source>
        <dbReference type="Proteomes" id="UP001431019"/>
    </source>
</evidence>
<organism evidence="2 3">
    <name type="scientific">Paraburkholderia sejongensis</name>
    <dbReference type="NCBI Taxonomy" id="2886946"/>
    <lineage>
        <taxon>Bacteria</taxon>
        <taxon>Pseudomonadati</taxon>
        <taxon>Pseudomonadota</taxon>
        <taxon>Betaproteobacteria</taxon>
        <taxon>Burkholderiales</taxon>
        <taxon>Burkholderiaceae</taxon>
        <taxon>Paraburkholderia</taxon>
    </lineage>
</organism>
<proteinExistence type="predicted"/>
<accession>A0ABS8JYJ8</accession>
<keyword evidence="1" id="KW-0812">Transmembrane</keyword>
<keyword evidence="1" id="KW-1133">Transmembrane helix</keyword>
<gene>
    <name evidence="2" type="ORF">LJ656_20505</name>
</gene>
<dbReference type="Proteomes" id="UP001431019">
    <property type="component" value="Unassembled WGS sequence"/>
</dbReference>
<sequence>MSGTTQRIALRRSFSLRVALGVFVLIATLAVYTGLAPELGAWRAIPLTFASAMLLALCAARYDAAQPAALRFGSGELSAWNRAGVLLAQGRVVGCAQWSGRLLVLALEPADRSPRIRAAWPSRRAQGRSRTVLLTADALPATVFRELSVLGRHAAGA</sequence>
<reference evidence="2 3" key="1">
    <citation type="submission" date="2021-11" db="EMBL/GenBank/DDBJ databases">
        <authorList>
            <person name="Oh E.-T."/>
            <person name="Kim S.-B."/>
        </authorList>
    </citation>
    <scope>NUCLEOTIDE SEQUENCE [LARGE SCALE GENOMIC DNA]</scope>
    <source>
        <strain evidence="2 3">MMS20-SJTR3</strain>
    </source>
</reference>
<evidence type="ECO:0000256" key="1">
    <source>
        <dbReference type="SAM" id="Phobius"/>
    </source>
</evidence>
<keyword evidence="3" id="KW-1185">Reference proteome</keyword>
<keyword evidence="1" id="KW-0472">Membrane</keyword>